<proteinExistence type="predicted"/>
<dbReference type="Gene3D" id="3.10.520.10">
    <property type="entry name" value="ApbE-like domains"/>
    <property type="match status" value="1"/>
</dbReference>
<keyword evidence="6" id="KW-0479">Metal-binding</keyword>
<accession>A0A0U3TCY9</accession>
<reference evidence="11 12" key="1">
    <citation type="journal article" date="1991" name="Int. J. Syst. Bacteriol.">
        <title>Description of the erythromycin-producing bacterium Arthrobacter sp. strain NRRL B-3381 as Aeromicrobium erythreum gen. nov., sp. nov.</title>
        <authorList>
            <person name="Miller E.S."/>
            <person name="Woese C.R."/>
            <person name="Brenner S."/>
        </authorList>
    </citation>
    <scope>NUCLEOTIDE SEQUENCE [LARGE SCALE GENOMIC DNA]</scope>
    <source>
        <strain evidence="11 12">AR18</strain>
    </source>
</reference>
<evidence type="ECO:0000256" key="1">
    <source>
        <dbReference type="ARBA" id="ARBA00001946"/>
    </source>
</evidence>
<dbReference type="Pfam" id="PF02424">
    <property type="entry name" value="ApbE"/>
    <property type="match status" value="1"/>
</dbReference>
<comment type="catalytic activity">
    <reaction evidence="10">
        <text>L-threonyl-[protein] + FAD = FMN-L-threonyl-[protein] + AMP + H(+)</text>
        <dbReference type="Rhea" id="RHEA:36847"/>
        <dbReference type="Rhea" id="RHEA-COMP:11060"/>
        <dbReference type="Rhea" id="RHEA-COMP:11061"/>
        <dbReference type="ChEBI" id="CHEBI:15378"/>
        <dbReference type="ChEBI" id="CHEBI:30013"/>
        <dbReference type="ChEBI" id="CHEBI:57692"/>
        <dbReference type="ChEBI" id="CHEBI:74257"/>
        <dbReference type="ChEBI" id="CHEBI:456215"/>
        <dbReference type="EC" id="2.7.1.180"/>
    </reaction>
</comment>
<comment type="cofactor">
    <cofactor evidence="1">
        <name>Mg(2+)</name>
        <dbReference type="ChEBI" id="CHEBI:18420"/>
    </cofactor>
</comment>
<dbReference type="PATRIC" id="fig|2041.4.peg.252"/>
<keyword evidence="5" id="KW-0808">Transferase</keyword>
<dbReference type="InterPro" id="IPR003374">
    <property type="entry name" value="ApbE-like_sf"/>
</dbReference>
<sequence length="290" mass="31130">MAWGFEAIGTSWEVETAQPLDPDVRQAVRDVVERFDHAWSRFRADSTVTAMAREAGSWQLQGAGALLRLYDDLHVATDGAVTPLVGRSLEDLGYDARYSLQPNGRAVPPESWAQVRSDGSLVVDHETLATARPLLLDVGAAGKGFLVDLVVDVLADHGVDEATVDGSGDLRHVGGVPIRVALEHPGDASRAVGVVEVADGWALCASAVNRRVWGEGLHHVVDGRTGRPTRDVVATWALVDGSCMVADGLATAHFFADPQTLLDLHPHHFVRIHADGRVLRSPDLPGELFT</sequence>
<evidence type="ECO:0000313" key="12">
    <source>
        <dbReference type="Proteomes" id="UP000067689"/>
    </source>
</evidence>
<evidence type="ECO:0000256" key="2">
    <source>
        <dbReference type="ARBA" id="ARBA00011955"/>
    </source>
</evidence>
<keyword evidence="8" id="KW-0460">Magnesium</keyword>
<dbReference type="InterPro" id="IPR024932">
    <property type="entry name" value="ApbE"/>
</dbReference>
<evidence type="ECO:0000256" key="5">
    <source>
        <dbReference type="ARBA" id="ARBA00022679"/>
    </source>
</evidence>
<evidence type="ECO:0000256" key="9">
    <source>
        <dbReference type="ARBA" id="ARBA00031306"/>
    </source>
</evidence>
<organism evidence="11 12">
    <name type="scientific">Aeromicrobium erythreum</name>
    <dbReference type="NCBI Taxonomy" id="2041"/>
    <lineage>
        <taxon>Bacteria</taxon>
        <taxon>Bacillati</taxon>
        <taxon>Actinomycetota</taxon>
        <taxon>Actinomycetes</taxon>
        <taxon>Propionibacteriales</taxon>
        <taxon>Nocardioidaceae</taxon>
        <taxon>Aeromicrobium</taxon>
    </lineage>
</organism>
<dbReference type="PANTHER" id="PTHR30040:SF2">
    <property type="entry name" value="FAD:PROTEIN FMN TRANSFERASE"/>
    <property type="match status" value="1"/>
</dbReference>
<evidence type="ECO:0000256" key="3">
    <source>
        <dbReference type="ARBA" id="ARBA00016337"/>
    </source>
</evidence>
<evidence type="ECO:0000256" key="7">
    <source>
        <dbReference type="ARBA" id="ARBA00022827"/>
    </source>
</evidence>
<evidence type="ECO:0000256" key="8">
    <source>
        <dbReference type="ARBA" id="ARBA00022842"/>
    </source>
</evidence>
<dbReference type="EMBL" id="CP011502">
    <property type="protein sequence ID" value="ALX03415.1"/>
    <property type="molecule type" value="Genomic_DNA"/>
</dbReference>
<keyword evidence="7" id="KW-0274">FAD</keyword>
<evidence type="ECO:0000256" key="10">
    <source>
        <dbReference type="ARBA" id="ARBA00048540"/>
    </source>
</evidence>
<evidence type="ECO:0000256" key="4">
    <source>
        <dbReference type="ARBA" id="ARBA00022630"/>
    </source>
</evidence>
<keyword evidence="4" id="KW-0285">Flavoprotein</keyword>
<gene>
    <name evidence="11" type="ORF">AERYTH_01220</name>
</gene>
<dbReference type="EC" id="2.7.1.180" evidence="2"/>
<protein>
    <recommendedName>
        <fullName evidence="3">FAD:protein FMN transferase</fullName>
        <ecNumber evidence="2">2.7.1.180</ecNumber>
    </recommendedName>
    <alternativeName>
        <fullName evidence="9">Flavin transferase</fullName>
    </alternativeName>
</protein>
<dbReference type="AlphaFoldDB" id="A0A0U3TCY9"/>
<dbReference type="GO" id="GO:0046872">
    <property type="term" value="F:metal ion binding"/>
    <property type="evidence" value="ECO:0007669"/>
    <property type="project" value="UniProtKB-KW"/>
</dbReference>
<dbReference type="GO" id="GO:0016740">
    <property type="term" value="F:transferase activity"/>
    <property type="evidence" value="ECO:0007669"/>
    <property type="project" value="UniProtKB-KW"/>
</dbReference>
<dbReference type="KEGG" id="aer:AERYTH_01220"/>
<dbReference type="OrthoDB" id="3728306at2"/>
<name>A0A0U3TCY9_9ACTN</name>
<dbReference type="PANTHER" id="PTHR30040">
    <property type="entry name" value="THIAMINE BIOSYNTHESIS LIPOPROTEIN APBE"/>
    <property type="match status" value="1"/>
</dbReference>
<dbReference type="Proteomes" id="UP000067689">
    <property type="component" value="Chromosome"/>
</dbReference>
<dbReference type="STRING" id="2041.AERYTH_01220"/>
<dbReference type="SUPFAM" id="SSF143631">
    <property type="entry name" value="ApbE-like"/>
    <property type="match status" value="1"/>
</dbReference>
<evidence type="ECO:0000256" key="6">
    <source>
        <dbReference type="ARBA" id="ARBA00022723"/>
    </source>
</evidence>
<evidence type="ECO:0000313" key="11">
    <source>
        <dbReference type="EMBL" id="ALX03415.1"/>
    </source>
</evidence>
<keyword evidence="12" id="KW-1185">Reference proteome</keyword>